<accession>A0A238KDM3</accession>
<evidence type="ECO:0008006" key="3">
    <source>
        <dbReference type="Google" id="ProtNLM"/>
    </source>
</evidence>
<protein>
    <recommendedName>
        <fullName evidence="3">Response regulatory domain-containing protein</fullName>
    </recommendedName>
</protein>
<dbReference type="Proteomes" id="UP000220836">
    <property type="component" value="Unassembled WGS sequence"/>
</dbReference>
<dbReference type="OrthoDB" id="7846007at2"/>
<reference evidence="1 2" key="1">
    <citation type="submission" date="2017-05" db="EMBL/GenBank/DDBJ databases">
        <authorList>
            <person name="Song R."/>
            <person name="Chenine A.L."/>
            <person name="Ruprecht R.M."/>
        </authorList>
    </citation>
    <scope>NUCLEOTIDE SEQUENCE [LARGE SCALE GENOMIC DNA]</scope>
    <source>
        <strain evidence="1 2">CECT 8663</strain>
    </source>
</reference>
<organism evidence="1 2">
    <name type="scientific">Pelagimonas varians</name>
    <dbReference type="NCBI Taxonomy" id="696760"/>
    <lineage>
        <taxon>Bacteria</taxon>
        <taxon>Pseudomonadati</taxon>
        <taxon>Pseudomonadota</taxon>
        <taxon>Alphaproteobacteria</taxon>
        <taxon>Rhodobacterales</taxon>
        <taxon>Roseobacteraceae</taxon>
        <taxon>Pelagimonas</taxon>
    </lineage>
</organism>
<evidence type="ECO:0000313" key="2">
    <source>
        <dbReference type="Proteomes" id="UP000220836"/>
    </source>
</evidence>
<gene>
    <name evidence="1" type="ORF">PEV8663_01964</name>
</gene>
<dbReference type="RefSeq" id="WP_097804475.1">
    <property type="nucleotide sequence ID" value="NZ_FXYH01000006.1"/>
</dbReference>
<dbReference type="AlphaFoldDB" id="A0A238KDM3"/>
<dbReference type="Gene3D" id="3.40.50.2300">
    <property type="match status" value="1"/>
</dbReference>
<keyword evidence="2" id="KW-1185">Reference proteome</keyword>
<dbReference type="EMBL" id="FXYH01000006">
    <property type="protein sequence ID" value="SMX40272.1"/>
    <property type="molecule type" value="Genomic_DNA"/>
</dbReference>
<sequence length="153" mass="16683">MKCLIVDTQADRLDDSMIGFLDAGLQVMGTSSLQVAQAYVRRSEIDVLVFDQSLRSSPQIQLVRAAEVRNTGLITLVISSDVAREADILTQAYPSVHCILGEDVDPRLVAKLALASLAEKTETAHSKRTLTQRQVHPMSAPVFHSARAEVRAA</sequence>
<name>A0A238KDM3_9RHOB</name>
<evidence type="ECO:0000313" key="1">
    <source>
        <dbReference type="EMBL" id="SMX40272.1"/>
    </source>
</evidence>
<proteinExistence type="predicted"/>